<dbReference type="Pfam" id="PF01545">
    <property type="entry name" value="Cation_efflux"/>
    <property type="match status" value="1"/>
</dbReference>
<feature type="transmembrane region" description="Helical" evidence="7">
    <location>
        <begin position="49"/>
        <end position="67"/>
    </location>
</feature>
<evidence type="ECO:0000259" key="9">
    <source>
        <dbReference type="Pfam" id="PF16916"/>
    </source>
</evidence>
<comment type="subcellular location">
    <subcellularLocation>
        <location evidence="1">Membrane</location>
        <topology evidence="1">Multi-pass membrane protein</topology>
    </subcellularLocation>
</comment>
<evidence type="ECO:0000313" key="11">
    <source>
        <dbReference type="Proteomes" id="UP000886749"/>
    </source>
</evidence>
<keyword evidence="5 7" id="KW-1133">Transmembrane helix</keyword>
<evidence type="ECO:0000256" key="2">
    <source>
        <dbReference type="ARBA" id="ARBA00008114"/>
    </source>
</evidence>
<keyword evidence="6 7" id="KW-0472">Membrane</keyword>
<dbReference type="PANTHER" id="PTHR43840:SF15">
    <property type="entry name" value="MITOCHONDRIAL METAL TRANSPORTER 1-RELATED"/>
    <property type="match status" value="1"/>
</dbReference>
<evidence type="ECO:0000256" key="3">
    <source>
        <dbReference type="ARBA" id="ARBA00022448"/>
    </source>
</evidence>
<dbReference type="AlphaFoldDB" id="A0A9D1DD97"/>
<dbReference type="InterPro" id="IPR050291">
    <property type="entry name" value="CDF_Transporter"/>
</dbReference>
<feature type="domain" description="Cation efflux protein cytoplasmic" evidence="9">
    <location>
        <begin position="217"/>
        <end position="294"/>
    </location>
</feature>
<feature type="transmembrane region" description="Helical" evidence="7">
    <location>
        <begin position="187"/>
        <end position="204"/>
    </location>
</feature>
<feature type="domain" description="Cation efflux protein transmembrane" evidence="8">
    <location>
        <begin position="20"/>
        <end position="210"/>
    </location>
</feature>
<dbReference type="InterPro" id="IPR058533">
    <property type="entry name" value="Cation_efflux_TM"/>
</dbReference>
<accession>A0A9D1DD97</accession>
<dbReference type="PANTHER" id="PTHR43840">
    <property type="entry name" value="MITOCHONDRIAL METAL TRANSPORTER 1-RELATED"/>
    <property type="match status" value="1"/>
</dbReference>
<protein>
    <submittedName>
        <fullName evidence="10">Cation transporter</fullName>
    </submittedName>
</protein>
<comment type="similarity">
    <text evidence="2">Belongs to the cation diffusion facilitator (CDF) transporter (TC 2.A.4) family.</text>
</comment>
<dbReference type="GO" id="GO:0008324">
    <property type="term" value="F:monoatomic cation transmembrane transporter activity"/>
    <property type="evidence" value="ECO:0007669"/>
    <property type="project" value="InterPro"/>
</dbReference>
<gene>
    <name evidence="10" type="ORF">IAB36_04890</name>
</gene>
<feature type="transmembrane region" description="Helical" evidence="7">
    <location>
        <begin position="162"/>
        <end position="181"/>
    </location>
</feature>
<evidence type="ECO:0000256" key="6">
    <source>
        <dbReference type="ARBA" id="ARBA00023136"/>
    </source>
</evidence>
<dbReference type="EMBL" id="DVGY01000107">
    <property type="protein sequence ID" value="HIR41144.1"/>
    <property type="molecule type" value="Genomic_DNA"/>
</dbReference>
<dbReference type="Pfam" id="PF16916">
    <property type="entry name" value="ZT_dimer"/>
    <property type="match status" value="1"/>
</dbReference>
<name>A0A9D1DD97_9FIRM</name>
<evidence type="ECO:0000256" key="7">
    <source>
        <dbReference type="SAM" id="Phobius"/>
    </source>
</evidence>
<feature type="transmembrane region" description="Helical" evidence="7">
    <location>
        <begin position="20"/>
        <end position="43"/>
    </location>
</feature>
<dbReference type="SUPFAM" id="SSF160240">
    <property type="entry name" value="Cation efflux protein cytoplasmic domain-like"/>
    <property type="match status" value="1"/>
</dbReference>
<dbReference type="Proteomes" id="UP000886749">
    <property type="component" value="Unassembled WGS sequence"/>
</dbReference>
<dbReference type="GO" id="GO:0016020">
    <property type="term" value="C:membrane"/>
    <property type="evidence" value="ECO:0007669"/>
    <property type="project" value="UniProtKB-SubCell"/>
</dbReference>
<reference evidence="10" key="2">
    <citation type="journal article" date="2021" name="PeerJ">
        <title>Extensive microbial diversity within the chicken gut microbiome revealed by metagenomics and culture.</title>
        <authorList>
            <person name="Gilroy R."/>
            <person name="Ravi A."/>
            <person name="Getino M."/>
            <person name="Pursley I."/>
            <person name="Horton D.L."/>
            <person name="Alikhan N.F."/>
            <person name="Baker D."/>
            <person name="Gharbi K."/>
            <person name="Hall N."/>
            <person name="Watson M."/>
            <person name="Adriaenssens E.M."/>
            <person name="Foster-Nyarko E."/>
            <person name="Jarju S."/>
            <person name="Secka A."/>
            <person name="Antonio M."/>
            <person name="Oren A."/>
            <person name="Chaudhuri R.R."/>
            <person name="La Ragione R."/>
            <person name="Hildebrand F."/>
            <person name="Pallen M.J."/>
        </authorList>
    </citation>
    <scope>NUCLEOTIDE SEQUENCE</scope>
    <source>
        <strain evidence="10">CHK184-25365</strain>
    </source>
</reference>
<dbReference type="FunFam" id="1.20.1510.10:FF:000006">
    <property type="entry name" value="Divalent cation efflux transporter"/>
    <property type="match status" value="1"/>
</dbReference>
<evidence type="ECO:0000256" key="4">
    <source>
        <dbReference type="ARBA" id="ARBA00022692"/>
    </source>
</evidence>
<dbReference type="Gene3D" id="1.20.1510.10">
    <property type="entry name" value="Cation efflux protein transmembrane domain"/>
    <property type="match status" value="1"/>
</dbReference>
<dbReference type="InterPro" id="IPR036837">
    <property type="entry name" value="Cation_efflux_CTD_sf"/>
</dbReference>
<dbReference type="InterPro" id="IPR027469">
    <property type="entry name" value="Cation_efflux_TMD_sf"/>
</dbReference>
<keyword evidence="3" id="KW-0813">Transport</keyword>
<dbReference type="InterPro" id="IPR002524">
    <property type="entry name" value="Cation_efflux"/>
</dbReference>
<sequence length="306" mass="33503">MSKTKKSNQQIAMMVGRNTIFGNLFLSILKLFAGFFGHSQALISDGIDSLSDVFSTIIAMIGVKLAARQADTSHPYGHERFECVAALILSFIIAFAGIMIGWNGINSILDGSYALKEVPGFLAMGVAVVSIAGKEGMFWYTRYYAKRIRSSALMANAWNYRSDALSSIGSFIGILGAMLGWPVCDSIASVVICVFILKSAYQAFMDAVSKMTDQSCDKETEEAILNTVSQVEGVARVDLVQTRQFGSRSYVDIEISAPSNLTLLEGHNIAQKVHDAVEKEFPEVKHCMVHVNPYFTVPPQKTDPEK</sequence>
<evidence type="ECO:0000259" key="8">
    <source>
        <dbReference type="Pfam" id="PF01545"/>
    </source>
</evidence>
<evidence type="ECO:0000313" key="10">
    <source>
        <dbReference type="EMBL" id="HIR41144.1"/>
    </source>
</evidence>
<feature type="transmembrane region" description="Helical" evidence="7">
    <location>
        <begin position="79"/>
        <end position="100"/>
    </location>
</feature>
<comment type="caution">
    <text evidence="10">The sequence shown here is derived from an EMBL/GenBank/DDBJ whole genome shotgun (WGS) entry which is preliminary data.</text>
</comment>
<feature type="transmembrane region" description="Helical" evidence="7">
    <location>
        <begin position="120"/>
        <end position="141"/>
    </location>
</feature>
<evidence type="ECO:0000256" key="5">
    <source>
        <dbReference type="ARBA" id="ARBA00022989"/>
    </source>
</evidence>
<keyword evidence="4 7" id="KW-0812">Transmembrane</keyword>
<proteinExistence type="inferred from homology"/>
<dbReference type="NCBIfam" id="TIGR01297">
    <property type="entry name" value="CDF"/>
    <property type="match status" value="1"/>
</dbReference>
<organism evidence="10 11">
    <name type="scientific">Candidatus Egerieicola pullicola</name>
    <dbReference type="NCBI Taxonomy" id="2840775"/>
    <lineage>
        <taxon>Bacteria</taxon>
        <taxon>Bacillati</taxon>
        <taxon>Bacillota</taxon>
        <taxon>Clostridia</taxon>
        <taxon>Eubacteriales</taxon>
        <taxon>Oscillospiraceae</taxon>
        <taxon>Oscillospiraceae incertae sedis</taxon>
        <taxon>Candidatus Egerieicola</taxon>
    </lineage>
</organism>
<dbReference type="InterPro" id="IPR027470">
    <property type="entry name" value="Cation_efflux_CTD"/>
</dbReference>
<evidence type="ECO:0000256" key="1">
    <source>
        <dbReference type="ARBA" id="ARBA00004141"/>
    </source>
</evidence>
<dbReference type="Gene3D" id="3.30.70.1350">
    <property type="entry name" value="Cation efflux protein, cytoplasmic domain"/>
    <property type="match status" value="1"/>
</dbReference>
<dbReference type="SUPFAM" id="SSF161111">
    <property type="entry name" value="Cation efflux protein transmembrane domain-like"/>
    <property type="match status" value="1"/>
</dbReference>
<reference evidence="10" key="1">
    <citation type="submission" date="2020-10" db="EMBL/GenBank/DDBJ databases">
        <authorList>
            <person name="Gilroy R."/>
        </authorList>
    </citation>
    <scope>NUCLEOTIDE SEQUENCE</scope>
    <source>
        <strain evidence="10">CHK184-25365</strain>
    </source>
</reference>